<evidence type="ECO:0000313" key="4">
    <source>
        <dbReference type="Proteomes" id="UP000789375"/>
    </source>
</evidence>
<feature type="compositionally biased region" description="Basic and acidic residues" evidence="1">
    <location>
        <begin position="20"/>
        <end position="31"/>
    </location>
</feature>
<dbReference type="Pfam" id="PF12752">
    <property type="entry name" value="SUZ"/>
    <property type="match status" value="1"/>
</dbReference>
<feature type="region of interest" description="Disordered" evidence="1">
    <location>
        <begin position="123"/>
        <end position="152"/>
    </location>
</feature>
<feature type="domain" description="SUZ" evidence="2">
    <location>
        <begin position="42"/>
        <end position="126"/>
    </location>
</feature>
<evidence type="ECO:0000259" key="2">
    <source>
        <dbReference type="PROSITE" id="PS51673"/>
    </source>
</evidence>
<evidence type="ECO:0000256" key="1">
    <source>
        <dbReference type="SAM" id="MobiDB-lite"/>
    </source>
</evidence>
<comment type="caution">
    <text evidence="3">The sequence shown here is derived from an EMBL/GenBank/DDBJ whole genome shotgun (WGS) entry which is preliminary data.</text>
</comment>
<dbReference type="InterPro" id="IPR039228">
    <property type="entry name" value="SZRD1"/>
</dbReference>
<dbReference type="PANTHER" id="PTHR31796:SF2">
    <property type="entry name" value="SUZ DOMAIN-CONTAINING PROTEIN 1"/>
    <property type="match status" value="1"/>
</dbReference>
<name>A0A9N8ZCD1_FUNMO</name>
<dbReference type="InterPro" id="IPR024771">
    <property type="entry name" value="SUZ"/>
</dbReference>
<gene>
    <name evidence="3" type="ORF">FMOSSE_LOCUS3496</name>
</gene>
<protein>
    <submittedName>
        <fullName evidence="3">5991_t:CDS:1</fullName>
    </submittedName>
</protein>
<feature type="region of interest" description="Disordered" evidence="1">
    <location>
        <begin position="1"/>
        <end position="31"/>
    </location>
</feature>
<dbReference type="Proteomes" id="UP000789375">
    <property type="component" value="Unassembled WGS sequence"/>
</dbReference>
<dbReference type="PROSITE" id="PS51673">
    <property type="entry name" value="SUZ"/>
    <property type="match status" value="1"/>
</dbReference>
<feature type="compositionally biased region" description="Acidic residues" evidence="1">
    <location>
        <begin position="1"/>
        <end position="11"/>
    </location>
</feature>
<accession>A0A9N8ZCD1</accession>
<dbReference type="EMBL" id="CAJVPP010000527">
    <property type="protein sequence ID" value="CAG8490334.1"/>
    <property type="molecule type" value="Genomic_DNA"/>
</dbReference>
<sequence length="187" mass="20917">MDDDPWDDWEAAADAGLDPKPSKAVDEHEKNKQLWQEANAFAQPEIIRVDTARTEYVPQLRILKRPKNPGPTTTTHPSHLASYATFAGDSYTFSNSSMDLSNKQKSLAEREAEYNLARQKIFGANTNSDGGNGEEGVITSEGKENEGQKKILTERGDVIKEVHVDVSKLNGTRQKETLKFNIQRQDN</sequence>
<keyword evidence="4" id="KW-1185">Reference proteome</keyword>
<feature type="compositionally biased region" description="Basic and acidic residues" evidence="1">
    <location>
        <begin position="141"/>
        <end position="152"/>
    </location>
</feature>
<organism evidence="3 4">
    <name type="scientific">Funneliformis mosseae</name>
    <name type="common">Endomycorrhizal fungus</name>
    <name type="synonym">Glomus mosseae</name>
    <dbReference type="NCBI Taxonomy" id="27381"/>
    <lineage>
        <taxon>Eukaryota</taxon>
        <taxon>Fungi</taxon>
        <taxon>Fungi incertae sedis</taxon>
        <taxon>Mucoromycota</taxon>
        <taxon>Glomeromycotina</taxon>
        <taxon>Glomeromycetes</taxon>
        <taxon>Glomerales</taxon>
        <taxon>Glomeraceae</taxon>
        <taxon>Funneliformis</taxon>
    </lineage>
</organism>
<evidence type="ECO:0000313" key="3">
    <source>
        <dbReference type="EMBL" id="CAG8490334.1"/>
    </source>
</evidence>
<dbReference type="PANTHER" id="PTHR31796">
    <property type="entry name" value="SUZ DOMAIN-CONTAINING PROTEIN 1"/>
    <property type="match status" value="1"/>
</dbReference>
<proteinExistence type="predicted"/>
<dbReference type="AlphaFoldDB" id="A0A9N8ZCD1"/>
<reference evidence="3" key="1">
    <citation type="submission" date="2021-06" db="EMBL/GenBank/DDBJ databases">
        <authorList>
            <person name="Kallberg Y."/>
            <person name="Tangrot J."/>
            <person name="Rosling A."/>
        </authorList>
    </citation>
    <scope>NUCLEOTIDE SEQUENCE</scope>
    <source>
        <strain evidence="3">87-6 pot B 2015</strain>
    </source>
</reference>